<evidence type="ECO:0000313" key="2">
    <source>
        <dbReference type="EMBL" id="GBP94544.1"/>
    </source>
</evidence>
<evidence type="ECO:0000256" key="1">
    <source>
        <dbReference type="SAM" id="MobiDB-lite"/>
    </source>
</evidence>
<accession>A0A4C2A5S3</accession>
<comment type="caution">
    <text evidence="2">The sequence shown here is derived from an EMBL/GenBank/DDBJ whole genome shotgun (WGS) entry which is preliminary data.</text>
</comment>
<evidence type="ECO:0000313" key="3">
    <source>
        <dbReference type="Proteomes" id="UP000299102"/>
    </source>
</evidence>
<feature type="region of interest" description="Disordered" evidence="1">
    <location>
        <begin position="37"/>
        <end position="56"/>
    </location>
</feature>
<dbReference type="EMBL" id="BGZK01002517">
    <property type="protein sequence ID" value="GBP94544.1"/>
    <property type="molecule type" value="Genomic_DNA"/>
</dbReference>
<dbReference type="AlphaFoldDB" id="A0A4C2A5S3"/>
<dbReference type="Proteomes" id="UP000299102">
    <property type="component" value="Unassembled WGS sequence"/>
</dbReference>
<sequence>MLVKDGSFVDTMITMSDTRCSERAVCVKTGSKQACEPPESRWSLLPMDTQNSGGADGSWKELMEGEGVIEGKWATRTLIHWTKNNRRSVTESSLHFVQV</sequence>
<organism evidence="2 3">
    <name type="scientific">Eumeta variegata</name>
    <name type="common">Bagworm moth</name>
    <name type="synonym">Eumeta japonica</name>
    <dbReference type="NCBI Taxonomy" id="151549"/>
    <lineage>
        <taxon>Eukaryota</taxon>
        <taxon>Metazoa</taxon>
        <taxon>Ecdysozoa</taxon>
        <taxon>Arthropoda</taxon>
        <taxon>Hexapoda</taxon>
        <taxon>Insecta</taxon>
        <taxon>Pterygota</taxon>
        <taxon>Neoptera</taxon>
        <taxon>Endopterygota</taxon>
        <taxon>Lepidoptera</taxon>
        <taxon>Glossata</taxon>
        <taxon>Ditrysia</taxon>
        <taxon>Tineoidea</taxon>
        <taxon>Psychidae</taxon>
        <taxon>Oiketicinae</taxon>
        <taxon>Eumeta</taxon>
    </lineage>
</organism>
<gene>
    <name evidence="2" type="ORF">EVAR_64137_1</name>
</gene>
<protein>
    <submittedName>
        <fullName evidence="2">Uncharacterized protein</fullName>
    </submittedName>
</protein>
<name>A0A4C2A5S3_EUMVA</name>
<keyword evidence="3" id="KW-1185">Reference proteome</keyword>
<proteinExistence type="predicted"/>
<reference evidence="2 3" key="1">
    <citation type="journal article" date="2019" name="Commun. Biol.">
        <title>The bagworm genome reveals a unique fibroin gene that provides high tensile strength.</title>
        <authorList>
            <person name="Kono N."/>
            <person name="Nakamura H."/>
            <person name="Ohtoshi R."/>
            <person name="Tomita M."/>
            <person name="Numata K."/>
            <person name="Arakawa K."/>
        </authorList>
    </citation>
    <scope>NUCLEOTIDE SEQUENCE [LARGE SCALE GENOMIC DNA]</scope>
</reference>